<dbReference type="PROSITE" id="PS50158">
    <property type="entry name" value="ZF_CCHC"/>
    <property type="match status" value="1"/>
</dbReference>
<dbReference type="Proteomes" id="UP000264353">
    <property type="component" value="Chromosome A9"/>
</dbReference>
<keyword evidence="1" id="KW-0863">Zinc-finger</keyword>
<feature type="signal peptide" evidence="2">
    <location>
        <begin position="1"/>
        <end position="19"/>
    </location>
</feature>
<evidence type="ECO:0000313" key="5">
    <source>
        <dbReference type="Proteomes" id="UP000264353"/>
    </source>
</evidence>
<dbReference type="SUPFAM" id="SSF57756">
    <property type="entry name" value="Retrovirus zinc finger-like domains"/>
    <property type="match status" value="1"/>
</dbReference>
<sequence length="273" mass="31306">MSLTTPWAFNFVLFSATLSANLGSIPTLTGSNFFEWKNKVKIVLGCMDLDFALRMDKPASPTDDSIQEYKTIHEKWERSNHMGLMIVKDTIPETFRGGEEINDVKQFLAEMDSRFARSDKAEISMLLHRISTMRYHGNGKIREYILEISNIVSKLKALKTELPAELLIYFKEQWSLNELIAYCVQEEERMKQEKTESAHMVYTSKGQGKRKKLEHVKDLAVKDDAAKGPTQKKHAKVEDTCFFCRKGGHIKKDCPKYHAWRAKKGLPGLSNPN</sequence>
<accession>A0A397XZ51</accession>
<proteinExistence type="predicted"/>
<name>A0A397XZ51_BRACM</name>
<keyword evidence="2" id="KW-0732">Signal</keyword>
<dbReference type="GO" id="GO:0003676">
    <property type="term" value="F:nucleic acid binding"/>
    <property type="evidence" value="ECO:0007669"/>
    <property type="project" value="InterPro"/>
</dbReference>
<evidence type="ECO:0000256" key="1">
    <source>
        <dbReference type="PROSITE-ProRule" id="PRU00047"/>
    </source>
</evidence>
<dbReference type="Pfam" id="PF00098">
    <property type="entry name" value="zf-CCHC"/>
    <property type="match status" value="1"/>
</dbReference>
<dbReference type="InterPro" id="IPR036875">
    <property type="entry name" value="Znf_CCHC_sf"/>
</dbReference>
<dbReference type="Gene3D" id="4.10.60.10">
    <property type="entry name" value="Zinc finger, CCHC-type"/>
    <property type="match status" value="1"/>
</dbReference>
<dbReference type="AlphaFoldDB" id="A0A397XZ51"/>
<protein>
    <recommendedName>
        <fullName evidence="3">CCHC-type domain-containing protein</fullName>
    </recommendedName>
</protein>
<dbReference type="InterPro" id="IPR001878">
    <property type="entry name" value="Znf_CCHC"/>
</dbReference>
<gene>
    <name evidence="4" type="ORF">BRARA_I02525</name>
</gene>
<dbReference type="SMART" id="SM00343">
    <property type="entry name" value="ZnF_C2HC"/>
    <property type="match status" value="1"/>
</dbReference>
<dbReference type="PANTHER" id="PTHR35317:SF23">
    <property type="entry name" value="OS04G0629600 PROTEIN"/>
    <property type="match status" value="1"/>
</dbReference>
<organism evidence="4 5">
    <name type="scientific">Brassica campestris</name>
    <name type="common">Field mustard</name>
    <dbReference type="NCBI Taxonomy" id="3711"/>
    <lineage>
        <taxon>Eukaryota</taxon>
        <taxon>Viridiplantae</taxon>
        <taxon>Streptophyta</taxon>
        <taxon>Embryophyta</taxon>
        <taxon>Tracheophyta</taxon>
        <taxon>Spermatophyta</taxon>
        <taxon>Magnoliopsida</taxon>
        <taxon>eudicotyledons</taxon>
        <taxon>Gunneridae</taxon>
        <taxon>Pentapetalae</taxon>
        <taxon>rosids</taxon>
        <taxon>malvids</taxon>
        <taxon>Brassicales</taxon>
        <taxon>Brassicaceae</taxon>
        <taxon>Brassiceae</taxon>
        <taxon>Brassica</taxon>
    </lineage>
</organism>
<keyword evidence="1" id="KW-0479">Metal-binding</keyword>
<dbReference type="EMBL" id="CM010636">
    <property type="protein sequence ID" value="RID45828.1"/>
    <property type="molecule type" value="Genomic_DNA"/>
</dbReference>
<feature type="domain" description="CCHC-type" evidence="3">
    <location>
        <begin position="241"/>
        <end position="256"/>
    </location>
</feature>
<dbReference type="GO" id="GO:0008270">
    <property type="term" value="F:zinc ion binding"/>
    <property type="evidence" value="ECO:0007669"/>
    <property type="project" value="UniProtKB-KW"/>
</dbReference>
<evidence type="ECO:0000256" key="2">
    <source>
        <dbReference type="SAM" id="SignalP"/>
    </source>
</evidence>
<dbReference type="PANTHER" id="PTHR35317">
    <property type="entry name" value="OS04G0629600 PROTEIN"/>
    <property type="match status" value="1"/>
</dbReference>
<evidence type="ECO:0000259" key="3">
    <source>
        <dbReference type="PROSITE" id="PS50158"/>
    </source>
</evidence>
<keyword evidence="1" id="KW-0862">Zinc</keyword>
<evidence type="ECO:0000313" key="4">
    <source>
        <dbReference type="EMBL" id="RID45828.1"/>
    </source>
</evidence>
<reference evidence="4 5" key="1">
    <citation type="submission" date="2018-06" db="EMBL/GenBank/DDBJ databases">
        <title>WGS assembly of Brassica rapa FPsc.</title>
        <authorList>
            <person name="Bowman J."/>
            <person name="Kohchi T."/>
            <person name="Yamato K."/>
            <person name="Jenkins J."/>
            <person name="Shu S."/>
            <person name="Ishizaki K."/>
            <person name="Yamaoka S."/>
            <person name="Nishihama R."/>
            <person name="Nakamura Y."/>
            <person name="Berger F."/>
            <person name="Adam C."/>
            <person name="Aki S."/>
            <person name="Althoff F."/>
            <person name="Araki T."/>
            <person name="Arteaga-Vazquez M."/>
            <person name="Balasubrmanian S."/>
            <person name="Bauer D."/>
            <person name="Boehm C."/>
            <person name="Briginshaw L."/>
            <person name="Caballero-Perez J."/>
            <person name="Catarino B."/>
            <person name="Chen F."/>
            <person name="Chiyoda S."/>
            <person name="Chovatia M."/>
            <person name="Davies K."/>
            <person name="Delmans M."/>
            <person name="Demura T."/>
            <person name="Dierschke T."/>
            <person name="Dolan L."/>
            <person name="Dorantes-Acosta A."/>
            <person name="Eklund D."/>
            <person name="Florent S."/>
            <person name="Flores-Sandoval E."/>
            <person name="Fujiyama A."/>
            <person name="Fukuzawa H."/>
            <person name="Galik B."/>
            <person name="Grimanelli D."/>
            <person name="Grimwood J."/>
            <person name="Grossniklaus U."/>
            <person name="Hamada T."/>
            <person name="Haseloff J."/>
            <person name="Hetherington A."/>
            <person name="Higo A."/>
            <person name="Hirakawa Y."/>
            <person name="Hundley H."/>
            <person name="Ikeda Y."/>
            <person name="Inoue K."/>
            <person name="Inoue S."/>
            <person name="Ishida S."/>
            <person name="Jia Q."/>
            <person name="Kakita M."/>
            <person name="Kanazawa T."/>
            <person name="Kawai Y."/>
            <person name="Kawashima T."/>
            <person name="Kennedy M."/>
            <person name="Kinose K."/>
            <person name="Kinoshita T."/>
            <person name="Kohara Y."/>
            <person name="Koide E."/>
            <person name="Komatsu K."/>
            <person name="Kopischke S."/>
            <person name="Kubo M."/>
            <person name="Kyozuka J."/>
            <person name="Lagercrantz U."/>
            <person name="Lin S."/>
            <person name="Lindquist E."/>
            <person name="Lipzen A."/>
            <person name="Lu C."/>
            <person name="Luna E."/>
            <person name="Martienssen R."/>
            <person name="Minamino N."/>
            <person name="Mizutani M."/>
            <person name="Mizutani M."/>
            <person name="Mochizuki N."/>
            <person name="Monte I."/>
            <person name="Mosher R."/>
            <person name="Nagasaki H."/>
            <person name="Nakagami H."/>
            <person name="Naramoto S."/>
            <person name="Nishitani K."/>
            <person name="Ohtani M."/>
            <person name="Okamoto T."/>
            <person name="Okumura M."/>
            <person name="Phillips J."/>
            <person name="Pollak B."/>
            <person name="Reinders A."/>
            <person name="Roevekamp M."/>
            <person name="Sano R."/>
            <person name="Sawa S."/>
            <person name="Schmid M."/>
            <person name="Shirakawa M."/>
            <person name="Solano R."/>
            <person name="Spunde A."/>
            <person name="Suetsugu N."/>
            <person name="Sugano S."/>
            <person name="Sugiyama A."/>
            <person name="Sun R."/>
            <person name="Suzuki Y."/>
            <person name="Takenaka M."/>
            <person name="Takezawa D."/>
            <person name="Tomogane H."/>
            <person name="Tsuzuki M."/>
            <person name="Ueda T."/>
            <person name="Umeda M."/>
            <person name="Ward J."/>
            <person name="Watanabe Y."/>
            <person name="Yazaki K."/>
            <person name="Yokoyama R."/>
            <person name="Yoshitake Y."/>
            <person name="Yotsui I."/>
            <person name="Zachgo S."/>
            <person name="Schmutz J."/>
        </authorList>
    </citation>
    <scope>NUCLEOTIDE SEQUENCE [LARGE SCALE GENOMIC DNA]</scope>
    <source>
        <strain evidence="5">cv. B-3</strain>
    </source>
</reference>
<feature type="chain" id="PRO_5017190708" description="CCHC-type domain-containing protein" evidence="2">
    <location>
        <begin position="20"/>
        <end position="273"/>
    </location>
</feature>